<keyword evidence="3" id="KW-0812">Transmembrane</keyword>
<keyword evidence="3" id="KW-1133">Transmembrane helix</keyword>
<dbReference type="InterPro" id="IPR000238">
    <property type="entry name" value="RbfA"/>
</dbReference>
<dbReference type="STRING" id="7897.ENSLACP00000003621"/>
<dbReference type="InterPro" id="IPR039212">
    <property type="entry name" value="RBFA_mitochondrial"/>
</dbReference>
<dbReference type="InParanoid" id="H3A1V0"/>
<gene>
    <name evidence="4" type="primary">RBFA</name>
</gene>
<protein>
    <submittedName>
        <fullName evidence="4">Ribosome binding factor A</fullName>
    </submittedName>
</protein>
<keyword evidence="3" id="KW-0472">Membrane</keyword>
<dbReference type="Proteomes" id="UP000008672">
    <property type="component" value="Unassembled WGS sequence"/>
</dbReference>
<dbReference type="InterPro" id="IPR015946">
    <property type="entry name" value="KH_dom-like_a/b"/>
</dbReference>
<reference evidence="5" key="1">
    <citation type="submission" date="2011-08" db="EMBL/GenBank/DDBJ databases">
        <title>The draft genome of Latimeria chalumnae.</title>
        <authorList>
            <person name="Di Palma F."/>
            <person name="Alfoldi J."/>
            <person name="Johnson J."/>
            <person name="Berlin A."/>
            <person name="Gnerre S."/>
            <person name="Jaffe D."/>
            <person name="MacCallum I."/>
            <person name="Young S."/>
            <person name="Walker B.J."/>
            <person name="Lander E."/>
            <person name="Lindblad-Toh K."/>
        </authorList>
    </citation>
    <scope>NUCLEOTIDE SEQUENCE [LARGE SCALE GENOMIC DNA]</scope>
    <source>
        <strain evidence="5">Wild caught</strain>
    </source>
</reference>
<feature type="region of interest" description="Disordered" evidence="2">
    <location>
        <begin position="308"/>
        <end position="329"/>
    </location>
</feature>
<evidence type="ECO:0000313" key="5">
    <source>
        <dbReference type="Proteomes" id="UP000008672"/>
    </source>
</evidence>
<dbReference type="EMBL" id="AFYH01221137">
    <property type="status" value="NOT_ANNOTATED_CDS"/>
    <property type="molecule type" value="Genomic_DNA"/>
</dbReference>
<dbReference type="PANTHER" id="PTHR14725">
    <property type="entry name" value="RIBOSOME-BINDING FACTOR A, MITOCHONDRIAL-RELATED"/>
    <property type="match status" value="1"/>
</dbReference>
<dbReference type="EMBL" id="AFYH01221135">
    <property type="status" value="NOT_ANNOTATED_CDS"/>
    <property type="molecule type" value="Genomic_DNA"/>
</dbReference>
<dbReference type="Gene3D" id="3.30.300.20">
    <property type="match status" value="1"/>
</dbReference>
<evidence type="ECO:0000256" key="2">
    <source>
        <dbReference type="SAM" id="MobiDB-lite"/>
    </source>
</evidence>
<evidence type="ECO:0000256" key="3">
    <source>
        <dbReference type="SAM" id="Phobius"/>
    </source>
</evidence>
<reference evidence="4" key="3">
    <citation type="submission" date="2025-09" db="UniProtKB">
        <authorList>
            <consortium name="Ensembl"/>
        </authorList>
    </citation>
    <scope>IDENTIFICATION</scope>
</reference>
<dbReference type="GO" id="GO:0006364">
    <property type="term" value="P:rRNA processing"/>
    <property type="evidence" value="ECO:0007669"/>
    <property type="project" value="InterPro"/>
</dbReference>
<dbReference type="InterPro" id="IPR023799">
    <property type="entry name" value="RbfA_dom_sf"/>
</dbReference>
<evidence type="ECO:0000256" key="1">
    <source>
        <dbReference type="SAM" id="Coils"/>
    </source>
</evidence>
<dbReference type="Bgee" id="ENSLACG00000003228">
    <property type="expression patterns" value="Expressed in post-anal tail muscle and 6 other cell types or tissues"/>
</dbReference>
<dbReference type="Ensembl" id="ENSLACT00000003654.1">
    <property type="protein sequence ID" value="ENSLACP00000003621.1"/>
    <property type="gene ID" value="ENSLACG00000003228.1"/>
</dbReference>
<dbReference type="OMA" id="FGPPEDQ"/>
<sequence length="329" mass="37922">RNLHTACTLCGSKNLLKKFASKTKKKFWYPSPTLGSQLVKSKCHTWEQMNQHVMNRSQDKMLSLLASINSFVYTVLECTVLLFQLLVLNHDICQLKCDFCKVSLAGDFSACRVYWQVDDATKQVDHIQQILQRNAPRVRHLLTTHQVVGGIPPIVFVKDKQYALISEVERLLEIADFGPPEESEELKESQETSEEPPATSDELLSLSVQSSMFGIDHESLNRQIMAYKRRTKTKGLEADRLKLTQQEQLEELRKLKRNKKKSLKLRLLDDDDITPKKYLLQKYMNEESALDSSLSAQRNRLEDELKEATKELEEEEEDQEVNTFSLESG</sequence>
<keyword evidence="5" id="KW-1185">Reference proteome</keyword>
<dbReference type="HOGENOM" id="CLU_067827_0_0_1"/>
<dbReference type="EMBL" id="AFYH01221138">
    <property type="status" value="NOT_ANNOTATED_CDS"/>
    <property type="molecule type" value="Genomic_DNA"/>
</dbReference>
<dbReference type="Pfam" id="PF02033">
    <property type="entry name" value="RBFA"/>
    <property type="match status" value="1"/>
</dbReference>
<organism evidence="4 5">
    <name type="scientific">Latimeria chalumnae</name>
    <name type="common">Coelacanth</name>
    <dbReference type="NCBI Taxonomy" id="7897"/>
    <lineage>
        <taxon>Eukaryota</taxon>
        <taxon>Metazoa</taxon>
        <taxon>Chordata</taxon>
        <taxon>Craniata</taxon>
        <taxon>Vertebrata</taxon>
        <taxon>Euteleostomi</taxon>
        <taxon>Coelacanthiformes</taxon>
        <taxon>Coelacanthidae</taxon>
        <taxon>Latimeria</taxon>
    </lineage>
</organism>
<reference evidence="4" key="2">
    <citation type="submission" date="2025-08" db="UniProtKB">
        <authorList>
            <consortium name="Ensembl"/>
        </authorList>
    </citation>
    <scope>IDENTIFICATION</scope>
</reference>
<dbReference type="SUPFAM" id="SSF89919">
    <property type="entry name" value="Ribosome-binding factor A, RbfA"/>
    <property type="match status" value="1"/>
</dbReference>
<feature type="coiled-coil region" evidence="1">
    <location>
        <begin position="238"/>
        <end position="266"/>
    </location>
</feature>
<dbReference type="FunCoup" id="H3A1V0">
    <property type="interactions" value="263"/>
</dbReference>
<accession>H3A1V0</accession>
<dbReference type="eggNOG" id="KOG4700">
    <property type="taxonomic scope" value="Eukaryota"/>
</dbReference>
<dbReference type="GeneTree" id="ENSGT00390000011362"/>
<dbReference type="AlphaFoldDB" id="H3A1V0"/>
<keyword evidence="1" id="KW-0175">Coiled coil</keyword>
<dbReference type="EMBL" id="AFYH01221136">
    <property type="status" value="NOT_ANNOTATED_CDS"/>
    <property type="molecule type" value="Genomic_DNA"/>
</dbReference>
<feature type="region of interest" description="Disordered" evidence="2">
    <location>
        <begin position="182"/>
        <end position="201"/>
    </location>
</feature>
<dbReference type="PANTHER" id="PTHR14725:SF0">
    <property type="entry name" value="RIBOSOME-BINDING FACTOR A, MITOCHONDRIAL-RELATED"/>
    <property type="match status" value="1"/>
</dbReference>
<evidence type="ECO:0000313" key="4">
    <source>
        <dbReference type="Ensembl" id="ENSLACP00000003621.1"/>
    </source>
</evidence>
<proteinExistence type="predicted"/>
<feature type="transmembrane region" description="Helical" evidence="3">
    <location>
        <begin position="64"/>
        <end position="87"/>
    </location>
</feature>
<dbReference type="EMBL" id="AFYH01221139">
    <property type="status" value="NOT_ANNOTATED_CDS"/>
    <property type="molecule type" value="Genomic_DNA"/>
</dbReference>
<name>H3A1V0_LATCH</name>